<evidence type="ECO:0000313" key="3">
    <source>
        <dbReference type="Proteomes" id="UP000196239"/>
    </source>
</evidence>
<evidence type="ECO:0000313" key="2">
    <source>
        <dbReference type="EMBL" id="CUR51929.1"/>
    </source>
</evidence>
<keyword evidence="3" id="KW-1185">Reference proteome</keyword>
<dbReference type="KEGG" id="ndv:NDEV_1164"/>
<keyword evidence="1" id="KW-1133">Transmembrane helix</keyword>
<name>A0A128A3K8_9ARCH</name>
<feature type="transmembrane region" description="Helical" evidence="1">
    <location>
        <begin position="370"/>
        <end position="390"/>
    </location>
</feature>
<dbReference type="AlphaFoldDB" id="A0A128A3K8"/>
<reference evidence="3" key="1">
    <citation type="submission" date="2015-10" db="EMBL/GenBank/DDBJ databases">
        <authorList>
            <person name="Lehtovirta-Morley L.E."/>
            <person name="Vieille C."/>
        </authorList>
    </citation>
    <scope>NUCLEOTIDE SEQUENCE [LARGE SCALE GENOMIC DNA]</scope>
</reference>
<accession>A0A128A3K8</accession>
<gene>
    <name evidence="2" type="ORF">NDEV_1164</name>
</gene>
<dbReference type="EMBL" id="LN890280">
    <property type="protein sequence ID" value="CUR51929.1"/>
    <property type="molecule type" value="Genomic_DNA"/>
</dbReference>
<protein>
    <submittedName>
        <fullName evidence="2">Uncharacterized protein</fullName>
    </submittedName>
</protein>
<dbReference type="Proteomes" id="UP000196239">
    <property type="component" value="Chromosome 1"/>
</dbReference>
<keyword evidence="1" id="KW-0472">Membrane</keyword>
<sequence length="393" mass="42161">MKNILALSIIFSLLMTSSFVAVYAQQPQLASYRETAHILVDEKVQNKTTAFITLASTSPVEMRVPADLSQRISNTANVTSVVITNAQNCITGVQDQGCILVNIVSPALVESYNITTIQTAARQIGDNLIDSMNKAFATNAQFNSVYINPKGDLSGALGTSGIVSGNRTISVIYTMSRPDSSYLFDGLTAILIPKQIRDDGGFFNAAQKMAQDSNSTVTFAITPGQGAQLYQLQVSKQIPIKSQVTSVKPLELLGVDKLEKSSYFDVGFFPLNSILDVTVISNQNVAITSHGGNLAPTTIKDGQKLPADLTKSGWIMDPEYGQRISAIYLFGKDTSVSTDQASLTLGNTIPSDNQNNTTISTPTPSAQNNYSMYALIGIVAAGGAAIYLFLKRR</sequence>
<proteinExistence type="predicted"/>
<keyword evidence="1" id="KW-0812">Transmembrane</keyword>
<organism evidence="2 3">
    <name type="scientific">Nitrosotalea devaniterrae</name>
    <dbReference type="NCBI Taxonomy" id="1078905"/>
    <lineage>
        <taxon>Archaea</taxon>
        <taxon>Nitrososphaerota</taxon>
        <taxon>Nitrososphaeria</taxon>
        <taxon>Nitrosotaleales</taxon>
        <taxon>Nitrosotaleaceae</taxon>
        <taxon>Nitrosotalea</taxon>
    </lineage>
</organism>
<evidence type="ECO:0000256" key="1">
    <source>
        <dbReference type="SAM" id="Phobius"/>
    </source>
</evidence>